<feature type="coiled-coil region" evidence="1">
    <location>
        <begin position="516"/>
        <end position="543"/>
    </location>
</feature>
<dbReference type="SUPFAM" id="SSF141868">
    <property type="entry name" value="EAL domain-like"/>
    <property type="match status" value="1"/>
</dbReference>
<evidence type="ECO:0000313" key="5">
    <source>
        <dbReference type="Proteomes" id="UP000245812"/>
    </source>
</evidence>
<feature type="domain" description="GGDEF" evidence="3">
    <location>
        <begin position="586"/>
        <end position="719"/>
    </location>
</feature>
<dbReference type="PANTHER" id="PTHR33121:SF70">
    <property type="entry name" value="SIGNALING PROTEIN YKOW"/>
    <property type="match status" value="1"/>
</dbReference>
<dbReference type="CDD" id="cd01949">
    <property type="entry name" value="GGDEF"/>
    <property type="match status" value="1"/>
</dbReference>
<reference evidence="4 5" key="1">
    <citation type="submission" date="2018-05" db="EMBL/GenBank/DDBJ databases">
        <title>Genomic Encyclopedia of Type Strains, Phase IV (KMG-IV): sequencing the most valuable type-strain genomes for metagenomic binning, comparative biology and taxonomic classification.</title>
        <authorList>
            <person name="Goeker M."/>
        </authorList>
    </citation>
    <scope>NUCLEOTIDE SEQUENCE [LARGE SCALE GENOMIC DNA]</scope>
    <source>
        <strain evidence="4 5">DSM 14263</strain>
    </source>
</reference>
<accession>A0A316I2W8</accession>
<comment type="caution">
    <text evidence="4">The sequence shown here is derived from an EMBL/GenBank/DDBJ whole genome shotgun (WGS) entry which is preliminary data.</text>
</comment>
<dbReference type="InterPro" id="IPR029787">
    <property type="entry name" value="Nucleotide_cyclase"/>
</dbReference>
<dbReference type="Gene3D" id="3.30.70.270">
    <property type="match status" value="1"/>
</dbReference>
<organism evidence="4 5">
    <name type="scientific">Fulvimonas soli</name>
    <dbReference type="NCBI Taxonomy" id="155197"/>
    <lineage>
        <taxon>Bacteria</taxon>
        <taxon>Pseudomonadati</taxon>
        <taxon>Pseudomonadota</taxon>
        <taxon>Gammaproteobacteria</taxon>
        <taxon>Lysobacterales</taxon>
        <taxon>Rhodanobacteraceae</taxon>
        <taxon>Fulvimonas</taxon>
    </lineage>
</organism>
<dbReference type="SUPFAM" id="SSF55073">
    <property type="entry name" value="Nucleotide cyclase"/>
    <property type="match status" value="1"/>
</dbReference>
<dbReference type="Gene3D" id="3.20.20.450">
    <property type="entry name" value="EAL domain"/>
    <property type="match status" value="1"/>
</dbReference>
<dbReference type="InterPro" id="IPR043128">
    <property type="entry name" value="Rev_trsase/Diguanyl_cyclase"/>
</dbReference>
<proteinExistence type="predicted"/>
<dbReference type="Proteomes" id="UP000245812">
    <property type="component" value="Unassembled WGS sequence"/>
</dbReference>
<dbReference type="InterPro" id="IPR050706">
    <property type="entry name" value="Cyclic-di-GMP_PDE-like"/>
</dbReference>
<keyword evidence="1" id="KW-0175">Coiled coil</keyword>
<feature type="domain" description="EAL" evidence="2">
    <location>
        <begin position="728"/>
        <end position="977"/>
    </location>
</feature>
<evidence type="ECO:0000256" key="1">
    <source>
        <dbReference type="SAM" id="Coils"/>
    </source>
</evidence>
<dbReference type="InterPro" id="IPR001633">
    <property type="entry name" value="EAL_dom"/>
</dbReference>
<dbReference type="InterPro" id="IPR003018">
    <property type="entry name" value="GAF"/>
</dbReference>
<dbReference type="GO" id="GO:0071111">
    <property type="term" value="F:cyclic-guanylate-specific phosphodiesterase activity"/>
    <property type="evidence" value="ECO:0007669"/>
    <property type="project" value="InterPro"/>
</dbReference>
<gene>
    <name evidence="4" type="ORF">C7456_10797</name>
</gene>
<dbReference type="Pfam" id="PF00563">
    <property type="entry name" value="EAL"/>
    <property type="match status" value="1"/>
</dbReference>
<name>A0A316I2W8_9GAMM</name>
<dbReference type="PROSITE" id="PS50887">
    <property type="entry name" value="GGDEF"/>
    <property type="match status" value="1"/>
</dbReference>
<dbReference type="PROSITE" id="PS50883">
    <property type="entry name" value="EAL"/>
    <property type="match status" value="1"/>
</dbReference>
<dbReference type="RefSeq" id="WP_109723708.1">
    <property type="nucleotide sequence ID" value="NZ_QGHC01000007.1"/>
</dbReference>
<sequence>MSQQRIPQDRQDDAATRLAWLGRLIGATSPEAVAALVVERAEAHAGGASARLVWQDPAPGVYRGSHGEPAHADVLQLRNLLREAAGLRLDGDRLALRLRPDLAAALLLEVRDGAAAAALQAALAPDLELAGRQLRQALALAELHDSHRQLERSESLQRALFAISDLAGSDLEMPELLRGIHGIVSMLMYAENFYIVRYDAERGTLRFLYFADVADPGGVDTTREMPLGAWRGSLTWHLLTGGRALMGSSEELAAQVDGPLNVIGPDSEDWLGVPMLREHRVQGALVVQSYRPGIRYTGEDRALLAFVGSHILTALERKQSKDELEQRVRQRTQELAEANRGLQQEVLERQRAERLQEALFRLAQLATADIGEGTFYERVHAVVGRLIDAENFFIALLDDERRRLEFPYYVDAGVRRTLSRPLGRGLSEYVLRRGRPWLGRRSDIEALYAAGEVVPHHIGAPSTCWLGVPLRVDEEVIGLVAVQSYDEGHGYGPAEQELLGFAALQIANSIYRRRSAVALRQSKQQLEQRVAERTQELRAEIARREHAQQLLRHQVMHDPLTGLPNRGLLRERLEALLERAQREPGRRCALLYLDVDRFKVINDSLGHLAGDSFLKAVAERLVQCVREPDLVARLSGDEFAILLEDAGQVAAVEQVARRVLRALARPLQLAGRELEPSASMGIAIGGEAHLQADALLRDADIALYRAKELGRKRYVLFDETLARDAEDVLTLEGELRQALQRGEFEPYFQPICRLDGGGIVGYEALLRWNHPRRGVLAPGEFLRVAQDSGQIEAIDWQLFARACERFAAFGGGGYLTVNVAPLHLRHADFDRRLLAMLERSGLAPSRLAIEVTEGALLDDTGRVRAILERLHAVGVEAALDDFGTGYSSLSYLHALPLRKLKIDRAFVQMLDHEAPDSGTAVVAAILALARALGIEVIAEGVETATQAEALRAMGCAYGQGYLLGRPGVAEGWLGREG</sequence>
<evidence type="ECO:0000313" key="4">
    <source>
        <dbReference type="EMBL" id="PWK86706.1"/>
    </source>
</evidence>
<dbReference type="SMART" id="SM00052">
    <property type="entry name" value="EAL"/>
    <property type="match status" value="1"/>
</dbReference>
<feature type="coiled-coil region" evidence="1">
    <location>
        <begin position="321"/>
        <end position="355"/>
    </location>
</feature>
<evidence type="ECO:0000259" key="2">
    <source>
        <dbReference type="PROSITE" id="PS50883"/>
    </source>
</evidence>
<dbReference type="CDD" id="cd01948">
    <property type="entry name" value="EAL"/>
    <property type="match status" value="1"/>
</dbReference>
<dbReference type="EMBL" id="QGHC01000007">
    <property type="protein sequence ID" value="PWK86706.1"/>
    <property type="molecule type" value="Genomic_DNA"/>
</dbReference>
<dbReference type="PANTHER" id="PTHR33121">
    <property type="entry name" value="CYCLIC DI-GMP PHOSPHODIESTERASE PDEF"/>
    <property type="match status" value="1"/>
</dbReference>
<dbReference type="InterPro" id="IPR029016">
    <property type="entry name" value="GAF-like_dom_sf"/>
</dbReference>
<dbReference type="InterPro" id="IPR035919">
    <property type="entry name" value="EAL_sf"/>
</dbReference>
<dbReference type="SMART" id="SM00065">
    <property type="entry name" value="GAF"/>
    <property type="match status" value="1"/>
</dbReference>
<dbReference type="SMART" id="SM00267">
    <property type="entry name" value="GGDEF"/>
    <property type="match status" value="1"/>
</dbReference>
<dbReference type="InterPro" id="IPR000160">
    <property type="entry name" value="GGDEF_dom"/>
</dbReference>
<dbReference type="Pfam" id="PF13185">
    <property type="entry name" value="GAF_2"/>
    <property type="match status" value="1"/>
</dbReference>
<evidence type="ECO:0000259" key="3">
    <source>
        <dbReference type="PROSITE" id="PS50887"/>
    </source>
</evidence>
<dbReference type="Pfam" id="PF00990">
    <property type="entry name" value="GGDEF"/>
    <property type="match status" value="1"/>
</dbReference>
<dbReference type="Gene3D" id="3.30.450.40">
    <property type="match status" value="2"/>
</dbReference>
<keyword evidence="5" id="KW-1185">Reference proteome</keyword>
<dbReference type="NCBIfam" id="TIGR00254">
    <property type="entry name" value="GGDEF"/>
    <property type="match status" value="1"/>
</dbReference>
<dbReference type="SUPFAM" id="SSF55781">
    <property type="entry name" value="GAF domain-like"/>
    <property type="match status" value="2"/>
</dbReference>
<protein>
    <submittedName>
        <fullName evidence="4">Diguanylate cyclase (GGDEF)-like protein</fullName>
    </submittedName>
</protein>
<dbReference type="AlphaFoldDB" id="A0A316I2W8"/>